<dbReference type="Pfam" id="PF09919">
    <property type="entry name" value="DUF2149"/>
    <property type="match status" value="1"/>
</dbReference>
<keyword evidence="1" id="KW-1133">Transmembrane helix</keyword>
<accession>A0A6P2D6P1</accession>
<name>A0A6P2D6P1_9BACT</name>
<keyword evidence="1" id="KW-0472">Membrane</keyword>
<evidence type="ECO:0008006" key="4">
    <source>
        <dbReference type="Google" id="ProtNLM"/>
    </source>
</evidence>
<sequence length="106" mass="11905">MRRKRKWDREDDDPAAGLLNLFDIWLVFAVSLLLAALTYSQAARPDSATPVKNPGEPDMEIVNKQGQEIETLRMTDRQLTGEGQKLGTAYRLKSGKVVYVPETGKK</sequence>
<organism evidence="2 3">
    <name type="scientific">Gemmata massiliana</name>
    <dbReference type="NCBI Taxonomy" id="1210884"/>
    <lineage>
        <taxon>Bacteria</taxon>
        <taxon>Pseudomonadati</taxon>
        <taxon>Planctomycetota</taxon>
        <taxon>Planctomycetia</taxon>
        <taxon>Gemmatales</taxon>
        <taxon>Gemmataceae</taxon>
        <taxon>Gemmata</taxon>
    </lineage>
</organism>
<keyword evidence="1" id="KW-0812">Transmembrane</keyword>
<proteinExistence type="predicted"/>
<evidence type="ECO:0000313" key="3">
    <source>
        <dbReference type="Proteomes" id="UP000464178"/>
    </source>
</evidence>
<dbReference type="EMBL" id="LR593886">
    <property type="protein sequence ID" value="VTR96673.1"/>
    <property type="molecule type" value="Genomic_DNA"/>
</dbReference>
<evidence type="ECO:0000256" key="1">
    <source>
        <dbReference type="SAM" id="Phobius"/>
    </source>
</evidence>
<reference evidence="2 3" key="1">
    <citation type="submission" date="2019-05" db="EMBL/GenBank/DDBJ databases">
        <authorList>
            <consortium name="Science for Life Laboratories"/>
        </authorList>
    </citation>
    <scope>NUCLEOTIDE SEQUENCE [LARGE SCALE GENOMIC DNA]</scope>
    <source>
        <strain evidence="2">Soil9</strain>
    </source>
</reference>
<dbReference type="RefSeq" id="WP_162670862.1">
    <property type="nucleotide sequence ID" value="NZ_LR593886.1"/>
</dbReference>
<protein>
    <recommendedName>
        <fullName evidence="4">DUF2149 domain-containing protein</fullName>
    </recommendedName>
</protein>
<dbReference type="InterPro" id="IPR018676">
    <property type="entry name" value="DUF2149"/>
</dbReference>
<dbReference type="KEGG" id="gms:SOIL9_11030"/>
<dbReference type="Proteomes" id="UP000464178">
    <property type="component" value="Chromosome"/>
</dbReference>
<dbReference type="AlphaFoldDB" id="A0A6P2D6P1"/>
<keyword evidence="3" id="KW-1185">Reference proteome</keyword>
<feature type="transmembrane region" description="Helical" evidence="1">
    <location>
        <begin position="21"/>
        <end position="39"/>
    </location>
</feature>
<gene>
    <name evidence="2" type="ORF">SOIL9_11030</name>
</gene>
<evidence type="ECO:0000313" key="2">
    <source>
        <dbReference type="EMBL" id="VTR96673.1"/>
    </source>
</evidence>